<comment type="similarity">
    <text evidence="8">Belongs to the TonB-dependent receptor family.</text>
</comment>
<keyword evidence="4 8" id="KW-0812">Transmembrane</keyword>
<dbReference type="NCBIfam" id="TIGR04057">
    <property type="entry name" value="SusC_RagA_signa"/>
    <property type="match status" value="1"/>
</dbReference>
<comment type="caution">
    <text evidence="11">The sequence shown here is derived from an EMBL/GenBank/DDBJ whole genome shotgun (WGS) entry which is preliminary data.</text>
</comment>
<keyword evidence="12" id="KW-1185">Reference proteome</keyword>
<dbReference type="SUPFAM" id="SSF49464">
    <property type="entry name" value="Carboxypeptidase regulatory domain-like"/>
    <property type="match status" value="1"/>
</dbReference>
<accession>A0A2T8HJU3</accession>
<evidence type="ECO:0000259" key="10">
    <source>
        <dbReference type="Pfam" id="PF07715"/>
    </source>
</evidence>
<dbReference type="GO" id="GO:0044718">
    <property type="term" value="P:siderophore transmembrane transport"/>
    <property type="evidence" value="ECO:0007669"/>
    <property type="project" value="TreeGrafter"/>
</dbReference>
<dbReference type="InterPro" id="IPR008969">
    <property type="entry name" value="CarboxyPept-like_regulatory"/>
</dbReference>
<dbReference type="SUPFAM" id="SSF56935">
    <property type="entry name" value="Porins"/>
    <property type="match status" value="1"/>
</dbReference>
<dbReference type="InterPro" id="IPR039426">
    <property type="entry name" value="TonB-dep_rcpt-like"/>
</dbReference>
<dbReference type="Gene3D" id="2.60.40.1120">
    <property type="entry name" value="Carboxypeptidase-like, regulatory domain"/>
    <property type="match status" value="1"/>
</dbReference>
<dbReference type="OrthoDB" id="9768177at2"/>
<dbReference type="Gene3D" id="2.40.170.20">
    <property type="entry name" value="TonB-dependent receptor, beta-barrel domain"/>
    <property type="match status" value="1"/>
</dbReference>
<dbReference type="Pfam" id="PF07715">
    <property type="entry name" value="Plug"/>
    <property type="match status" value="1"/>
</dbReference>
<evidence type="ECO:0000256" key="9">
    <source>
        <dbReference type="SAM" id="SignalP"/>
    </source>
</evidence>
<reference evidence="11 12" key="1">
    <citation type="submission" date="2018-04" db="EMBL/GenBank/DDBJ databases">
        <title>Sphingobacterium cortibacter sp. nov.</title>
        <authorList>
            <person name="Li Y."/>
        </authorList>
    </citation>
    <scope>NUCLEOTIDE SEQUENCE [LARGE SCALE GENOMIC DNA]</scope>
    <source>
        <strain evidence="11 12">2c-3</strain>
    </source>
</reference>
<keyword evidence="3 8" id="KW-1134">Transmembrane beta strand</keyword>
<evidence type="ECO:0000256" key="4">
    <source>
        <dbReference type="ARBA" id="ARBA00022692"/>
    </source>
</evidence>
<evidence type="ECO:0000256" key="7">
    <source>
        <dbReference type="ARBA" id="ARBA00023237"/>
    </source>
</evidence>
<dbReference type="PANTHER" id="PTHR30069">
    <property type="entry name" value="TONB-DEPENDENT OUTER MEMBRANE RECEPTOR"/>
    <property type="match status" value="1"/>
</dbReference>
<keyword evidence="2 8" id="KW-0813">Transport</keyword>
<keyword evidence="7 8" id="KW-0998">Cell outer membrane</keyword>
<evidence type="ECO:0000256" key="3">
    <source>
        <dbReference type="ARBA" id="ARBA00022452"/>
    </source>
</evidence>
<evidence type="ECO:0000256" key="8">
    <source>
        <dbReference type="PROSITE-ProRule" id="PRU01360"/>
    </source>
</evidence>
<evidence type="ECO:0000256" key="6">
    <source>
        <dbReference type="ARBA" id="ARBA00023136"/>
    </source>
</evidence>
<proteinExistence type="inferred from homology"/>
<dbReference type="Proteomes" id="UP000245627">
    <property type="component" value="Unassembled WGS sequence"/>
</dbReference>
<dbReference type="Pfam" id="PF13715">
    <property type="entry name" value="CarbopepD_reg_2"/>
    <property type="match status" value="1"/>
</dbReference>
<dbReference type="AlphaFoldDB" id="A0A2T8HJU3"/>
<dbReference type="RefSeq" id="WP_116775283.1">
    <property type="nucleotide sequence ID" value="NZ_QDKG01000002.1"/>
</dbReference>
<dbReference type="PANTHER" id="PTHR30069:SF29">
    <property type="entry name" value="HEMOGLOBIN AND HEMOGLOBIN-HAPTOGLOBIN-BINDING PROTEIN 1-RELATED"/>
    <property type="match status" value="1"/>
</dbReference>
<dbReference type="InterPro" id="IPR012910">
    <property type="entry name" value="Plug_dom"/>
</dbReference>
<evidence type="ECO:0000256" key="1">
    <source>
        <dbReference type="ARBA" id="ARBA00004571"/>
    </source>
</evidence>
<comment type="subcellular location">
    <subcellularLocation>
        <location evidence="1 8">Cell outer membrane</location>
        <topology evidence="1 8">Multi-pass membrane protein</topology>
    </subcellularLocation>
</comment>
<dbReference type="GO" id="GO:0015344">
    <property type="term" value="F:siderophore uptake transmembrane transporter activity"/>
    <property type="evidence" value="ECO:0007669"/>
    <property type="project" value="TreeGrafter"/>
</dbReference>
<evidence type="ECO:0000313" key="11">
    <source>
        <dbReference type="EMBL" id="PVH25711.1"/>
    </source>
</evidence>
<dbReference type="EMBL" id="QDKG01000002">
    <property type="protein sequence ID" value="PVH25711.1"/>
    <property type="molecule type" value="Genomic_DNA"/>
</dbReference>
<feature type="domain" description="TonB-dependent receptor plug" evidence="10">
    <location>
        <begin position="121"/>
        <end position="256"/>
    </location>
</feature>
<dbReference type="Gene3D" id="2.170.130.10">
    <property type="entry name" value="TonB-dependent receptor, plug domain"/>
    <property type="match status" value="1"/>
</dbReference>
<sequence>MSKFHNKCCVLLLLLLSVCTTVTFAQQAVNGRVTGADGPLSGVTVSVVGTSRGTQSDTDGKYSINVAAGEVLRFSMIGFVSQDFTIGTNRSINVVLREEAGDVGEVVVTAMGIKREAKALGYAASTITSKELTQAGTTNIGSALYGKAPGVQVSAAPGGASSAVNMQIRGINSLSNNRQPLFVVDGVMIRNDQQGGAAGVNNTGGITNPGGQAIWSDNRIRGNGMLDLNPNDIESMTILKGASATALYGSDAASGVIVITTKKGTKGRGLGIDFNYTGSVESAAFLPRLQYEYGPGYDAATNVQAGANEEGWITNNPSYPGERLLNYNAWGQFGPKYDGGDVRWWDGSVRAYSPNKGNYGDIFQTGHNSNFNVSISDQTEKLNYRFSATNMDYKAIVPGSKQNRSTFNLNSTVKMHEDLSLDVVASYISTKTNNRPGLMGDVLASYGGFFSGAEDVAKMRDQLYRTSDGYKFSTVGSNRPEEFPLAFRGVNLLNYFWQQNRNEYTEKEDRFLSSATMNWKIIDKLSLRGRLGTDVTSLNIENKEHNEYATRFNGTNSTGRYAVNKGLYSIVYGDALLTYADKISDDVDFSLSGGFQSRMEDYNDQSSSTEGGLVTANWFSLSNTFAQATTTSIRKQLIKYAYFGLANFSYRNYLFLEATGRQEYSSSLPVKNSPYLYGSVNTGFVFTEAFEAPEFFNYGKLRASYGVVGNDAAMYVSNIAYKQTALITGSGPVPALNVNENYGNFELKPEMKTEVEFGLDLKFLNSRLGLDVSYYNNKIKDQIMPLSNAYSTGAVTQIVNVGNISNRGWEVSLTGTPIRKEHFTWNTRLNFANNRSRLDELTTGIPSLIFYDADQSSIRMEARPGETLGNIYVYPRATNADGQLLISDEGNYIIDKSTYVKAGNIMPKAIGGLSNTFAYKDFALDFTADYRFGGQMISTPHKYAYGAGRLESTLEYRETGITLDGVNENTGQPNDVKLSGAEYYMNNFYWGNDAWNEKAAVLDNNFIKLRELVVSYRLPSAFSERLKMNNLRVSLIGRNLFYFYRSIKDIDPESPVGNYWYSQGIDIGSTAATRSFGFSLNANF</sequence>
<dbReference type="InterPro" id="IPR037066">
    <property type="entry name" value="Plug_dom_sf"/>
</dbReference>
<dbReference type="InterPro" id="IPR023996">
    <property type="entry name" value="TonB-dep_OMP_SusC/RagA"/>
</dbReference>
<organism evidence="11 12">
    <name type="scientific">Sphingobacterium corticibacter</name>
    <dbReference type="NCBI Taxonomy" id="2171749"/>
    <lineage>
        <taxon>Bacteria</taxon>
        <taxon>Pseudomonadati</taxon>
        <taxon>Bacteroidota</taxon>
        <taxon>Sphingobacteriia</taxon>
        <taxon>Sphingobacteriales</taxon>
        <taxon>Sphingobacteriaceae</taxon>
        <taxon>Sphingobacterium</taxon>
    </lineage>
</organism>
<dbReference type="InterPro" id="IPR023997">
    <property type="entry name" value="TonB-dep_OMP_SusC/RagA_CS"/>
</dbReference>
<name>A0A2T8HJU3_9SPHI</name>
<feature type="signal peptide" evidence="9">
    <location>
        <begin position="1"/>
        <end position="25"/>
    </location>
</feature>
<evidence type="ECO:0000313" key="12">
    <source>
        <dbReference type="Proteomes" id="UP000245627"/>
    </source>
</evidence>
<dbReference type="NCBIfam" id="TIGR04056">
    <property type="entry name" value="OMP_RagA_SusC"/>
    <property type="match status" value="1"/>
</dbReference>
<dbReference type="GO" id="GO:0009279">
    <property type="term" value="C:cell outer membrane"/>
    <property type="evidence" value="ECO:0007669"/>
    <property type="project" value="UniProtKB-SubCell"/>
</dbReference>
<keyword evidence="5 9" id="KW-0732">Signal</keyword>
<gene>
    <name evidence="11" type="ORF">DC487_07155</name>
</gene>
<dbReference type="InterPro" id="IPR036942">
    <property type="entry name" value="Beta-barrel_TonB_sf"/>
</dbReference>
<feature type="chain" id="PRO_5015464357" evidence="9">
    <location>
        <begin position="26"/>
        <end position="1084"/>
    </location>
</feature>
<keyword evidence="6 8" id="KW-0472">Membrane</keyword>
<dbReference type="PROSITE" id="PS52016">
    <property type="entry name" value="TONB_DEPENDENT_REC_3"/>
    <property type="match status" value="1"/>
</dbReference>
<evidence type="ECO:0000256" key="2">
    <source>
        <dbReference type="ARBA" id="ARBA00022448"/>
    </source>
</evidence>
<evidence type="ECO:0000256" key="5">
    <source>
        <dbReference type="ARBA" id="ARBA00022729"/>
    </source>
</evidence>
<protein>
    <submittedName>
        <fullName evidence="11">SusC/RagA family TonB-linked outer membrane protein</fullName>
    </submittedName>
</protein>